<sequence>MSDSDVIVAWNLWKHKGAKGISQYCEEKAILMASRMKGNFHVRFSVGEKAEIISKFYLSQ</sequence>
<dbReference type="KEGG" id="bcg:BCG9842_0167"/>
<keyword evidence="1" id="KW-0614">Plasmid</keyword>
<organism evidence="1 2">
    <name type="scientific">Bacillus cereus (strain G9842)</name>
    <dbReference type="NCBI Taxonomy" id="405531"/>
    <lineage>
        <taxon>Bacteria</taxon>
        <taxon>Bacillati</taxon>
        <taxon>Bacillota</taxon>
        <taxon>Bacilli</taxon>
        <taxon>Bacillales</taxon>
        <taxon>Bacillaceae</taxon>
        <taxon>Bacillus</taxon>
        <taxon>Bacillus cereus group</taxon>
    </lineage>
</organism>
<protein>
    <submittedName>
        <fullName evidence="1">Uncharacterized protein</fullName>
    </submittedName>
</protein>
<dbReference type="HOGENOM" id="CLU_2931271_0_0_9"/>
<geneLocation type="plasmid" evidence="1 2">
    <name>pG9842_209</name>
</geneLocation>
<proteinExistence type="predicted"/>
<name>B7IYV8_BACC2</name>
<dbReference type="Proteomes" id="UP000006744">
    <property type="component" value="Plasmid pG9842_209"/>
</dbReference>
<dbReference type="EMBL" id="CP001187">
    <property type="protein sequence ID" value="ACK98614.1"/>
    <property type="molecule type" value="Genomic_DNA"/>
</dbReference>
<reference evidence="1 2" key="1">
    <citation type="submission" date="2008-10" db="EMBL/GenBank/DDBJ databases">
        <title>Genome sequence of Bacillus cereus G9842.</title>
        <authorList>
            <person name="Dodson R.J."/>
            <person name="Durkin A.S."/>
            <person name="Rosovitz M.J."/>
            <person name="Rasko D.A."/>
            <person name="Hoffmaster A."/>
            <person name="Ravel J."/>
            <person name="Sutton G."/>
        </authorList>
    </citation>
    <scope>NUCLEOTIDE SEQUENCE [LARGE SCALE GENOMIC DNA]</scope>
    <source>
        <strain evidence="1 2">G9842</strain>
        <plasmid evidence="1 2">pG9842_209</plasmid>
    </source>
</reference>
<evidence type="ECO:0000313" key="1">
    <source>
        <dbReference type="EMBL" id="ACK98614.1"/>
    </source>
</evidence>
<accession>B7IYV8</accession>
<dbReference type="AlphaFoldDB" id="B7IYV8"/>
<gene>
    <name evidence="1" type="ordered locus">BCG9842_0167</name>
</gene>
<evidence type="ECO:0000313" key="2">
    <source>
        <dbReference type="Proteomes" id="UP000006744"/>
    </source>
</evidence>